<organism evidence="2 3">
    <name type="scientific">Burkholderia stabilis</name>
    <dbReference type="NCBI Taxonomy" id="95485"/>
    <lineage>
        <taxon>Bacteria</taxon>
        <taxon>Pseudomonadati</taxon>
        <taxon>Pseudomonadota</taxon>
        <taxon>Betaproteobacteria</taxon>
        <taxon>Burkholderiales</taxon>
        <taxon>Burkholderiaceae</taxon>
        <taxon>Burkholderia</taxon>
        <taxon>Burkholderia cepacia complex</taxon>
    </lineage>
</organism>
<comment type="caution">
    <text evidence="2">The sequence shown here is derived from an EMBL/GenBank/DDBJ whole genome shotgun (WGS) entry which is preliminary data.</text>
</comment>
<dbReference type="Proteomes" id="UP000289650">
    <property type="component" value="Unassembled WGS sequence"/>
</dbReference>
<dbReference type="RefSeq" id="WP_129515339.1">
    <property type="nucleotide sequence ID" value="NZ_QWEX01000002.1"/>
</dbReference>
<feature type="region of interest" description="Disordered" evidence="1">
    <location>
        <begin position="79"/>
        <end position="124"/>
    </location>
</feature>
<proteinExistence type="predicted"/>
<evidence type="ECO:0000313" key="2">
    <source>
        <dbReference type="EMBL" id="RXV67693.1"/>
    </source>
</evidence>
<dbReference type="EMBL" id="QWEX01000002">
    <property type="protein sequence ID" value="RXV67693.1"/>
    <property type="molecule type" value="Genomic_DNA"/>
</dbReference>
<gene>
    <name evidence="2" type="ORF">D1006_20810</name>
</gene>
<sequence length="124" mass="13191">MNPATNTASLPFHRILPTGAGGNLGRRIRAQLHRRVRIGRVTDIVDPGEPAAGKEVVHASSNRVTGFYPVTQVVETEMPARPADSSIPFERDVPAGAHGVEPADPAQVRQGGPFVPSGPMEDPR</sequence>
<name>A0A4Q2AE04_9BURK</name>
<protein>
    <submittedName>
        <fullName evidence="2">Uncharacterized protein</fullName>
    </submittedName>
</protein>
<reference evidence="2 3" key="1">
    <citation type="submission" date="2018-08" db="EMBL/GenBank/DDBJ databases">
        <title>Mountain-cultivated ginseng endophyte, Burkholderia stabilis and its activity against ginseng root rot disease.</title>
        <authorList>
            <person name="Tapan Kumar M."/>
            <person name="Bae H."/>
            <person name="Shanmugam G."/>
            <person name="Jeon J."/>
        </authorList>
    </citation>
    <scope>NUCLEOTIDE SEQUENCE [LARGE SCALE GENOMIC DNA]</scope>
    <source>
        <strain evidence="2 3">EB159</strain>
    </source>
</reference>
<dbReference type="AlphaFoldDB" id="A0A4Q2AE04"/>
<evidence type="ECO:0000256" key="1">
    <source>
        <dbReference type="SAM" id="MobiDB-lite"/>
    </source>
</evidence>
<accession>A0A4Q2AE04</accession>
<evidence type="ECO:0000313" key="3">
    <source>
        <dbReference type="Proteomes" id="UP000289650"/>
    </source>
</evidence>